<feature type="domain" description="F-box" evidence="3">
    <location>
        <begin position="14"/>
        <end position="49"/>
    </location>
</feature>
<evidence type="ECO:0000256" key="1">
    <source>
        <dbReference type="SAM" id="MobiDB-lite"/>
    </source>
</evidence>
<evidence type="ECO:0000313" key="5">
    <source>
        <dbReference type="Proteomes" id="UP001231189"/>
    </source>
</evidence>
<dbReference type="InterPro" id="IPR001810">
    <property type="entry name" value="F-box_dom"/>
</dbReference>
<organism evidence="4 5">
    <name type="scientific">Lolium multiflorum</name>
    <name type="common">Italian ryegrass</name>
    <name type="synonym">Lolium perenne subsp. multiflorum</name>
    <dbReference type="NCBI Taxonomy" id="4521"/>
    <lineage>
        <taxon>Eukaryota</taxon>
        <taxon>Viridiplantae</taxon>
        <taxon>Streptophyta</taxon>
        <taxon>Embryophyta</taxon>
        <taxon>Tracheophyta</taxon>
        <taxon>Spermatophyta</taxon>
        <taxon>Magnoliopsida</taxon>
        <taxon>Liliopsida</taxon>
        <taxon>Poales</taxon>
        <taxon>Poaceae</taxon>
        <taxon>BOP clade</taxon>
        <taxon>Pooideae</taxon>
        <taxon>Poodae</taxon>
        <taxon>Poeae</taxon>
        <taxon>Poeae Chloroplast Group 2 (Poeae type)</taxon>
        <taxon>Loliodinae</taxon>
        <taxon>Loliinae</taxon>
        <taxon>Lolium</taxon>
    </lineage>
</organism>
<feature type="compositionally biased region" description="Basic and acidic residues" evidence="1">
    <location>
        <begin position="358"/>
        <end position="368"/>
    </location>
</feature>
<evidence type="ECO:0000259" key="3">
    <source>
        <dbReference type="Pfam" id="PF12937"/>
    </source>
</evidence>
<protein>
    <recommendedName>
        <fullName evidence="6">F-box domain-containing protein</fullName>
    </recommendedName>
</protein>
<reference evidence="4" key="1">
    <citation type="submission" date="2023-07" db="EMBL/GenBank/DDBJ databases">
        <title>A chromosome-level genome assembly of Lolium multiflorum.</title>
        <authorList>
            <person name="Chen Y."/>
            <person name="Copetti D."/>
            <person name="Kolliker R."/>
            <person name="Studer B."/>
        </authorList>
    </citation>
    <scope>NUCLEOTIDE SEQUENCE</scope>
    <source>
        <strain evidence="4">02402/16</strain>
        <tissue evidence="4">Leaf</tissue>
    </source>
</reference>
<dbReference type="EMBL" id="JAUUTY010000004">
    <property type="protein sequence ID" value="KAK1643155.1"/>
    <property type="molecule type" value="Genomic_DNA"/>
</dbReference>
<dbReference type="InterPro" id="IPR005174">
    <property type="entry name" value="KIB1-4_b-propeller"/>
</dbReference>
<feature type="region of interest" description="Disordered" evidence="1">
    <location>
        <begin position="353"/>
        <end position="374"/>
    </location>
</feature>
<dbReference type="SUPFAM" id="SSF81383">
    <property type="entry name" value="F-box domain"/>
    <property type="match status" value="1"/>
</dbReference>
<dbReference type="PANTHER" id="PTHR33110:SF108">
    <property type="entry name" value="OS11G0154200 PROTEIN"/>
    <property type="match status" value="1"/>
</dbReference>
<dbReference type="Proteomes" id="UP001231189">
    <property type="component" value="Unassembled WGS sequence"/>
</dbReference>
<comment type="caution">
    <text evidence="4">The sequence shown here is derived from an EMBL/GenBank/DDBJ whole genome shotgun (WGS) entry which is preliminary data.</text>
</comment>
<dbReference type="PANTHER" id="PTHR33110">
    <property type="entry name" value="F-BOX/KELCH-REPEAT PROTEIN-RELATED"/>
    <property type="match status" value="1"/>
</dbReference>
<evidence type="ECO:0008006" key="6">
    <source>
        <dbReference type="Google" id="ProtNLM"/>
    </source>
</evidence>
<evidence type="ECO:0000259" key="2">
    <source>
        <dbReference type="Pfam" id="PF03478"/>
    </source>
</evidence>
<accession>A0AAD8S2B5</accession>
<name>A0AAD8S2B5_LOLMU</name>
<feature type="compositionally biased region" description="Basic and acidic residues" evidence="1">
    <location>
        <begin position="491"/>
        <end position="511"/>
    </location>
</feature>
<feature type="compositionally biased region" description="Low complexity" evidence="1">
    <location>
        <begin position="523"/>
        <end position="532"/>
    </location>
</feature>
<dbReference type="CDD" id="cd09917">
    <property type="entry name" value="F-box_SF"/>
    <property type="match status" value="1"/>
</dbReference>
<dbReference type="Pfam" id="PF03478">
    <property type="entry name" value="Beta-prop_KIB1-4"/>
    <property type="match status" value="1"/>
</dbReference>
<sequence>MGGCICKPQTAAPWSDLPPEITGRIFSCLPSHEDRLSFVAVSSQWRLAARLQSPLPPPVPCINLDHGRYQRLVDGEVRRFPAAKGYRAGASFGGWLFYYHKGSGRCFLRAPGSANPIELPTQCVNFSTAMAWAIREQPPSMFTGSAMEMKIVVCSSHLVFAMFRHPCGGLCFFHPVSYLASFRPAELHDSLILCSVRVQPPAHVYTDIVFYDGKLFALSRREDLFCLELFTDDRDYMIHHLIPTVDHDMEAHPFIITNRYLVVSADKQKLLMVRWRRRMADDQRAIDMWVFEADFGKARWLEVKDLGGQVIFLGRSCSMAFPASQTEHWGPRFRGGNRVFVLGTEWARSSFEPQPLSKKRDIPRFPRTEEEESAAPWVADDDALRVAAEAAAKKEGDAEMVEAAADGWHETADGWYEAAAAAKEEPVNEEDLALANINAAIEERLADLTRVTKEHDATCRASRRRLGDLLGQRNELLAMRAARHLIQMPSPERRTREAAASVERGRQERMWRRNGTTRPRPPAASAWRRAPL</sequence>
<gene>
    <name evidence="4" type="ORF">QYE76_060960</name>
</gene>
<keyword evidence="5" id="KW-1185">Reference proteome</keyword>
<dbReference type="Gene3D" id="1.20.1280.50">
    <property type="match status" value="1"/>
</dbReference>
<evidence type="ECO:0000313" key="4">
    <source>
        <dbReference type="EMBL" id="KAK1643155.1"/>
    </source>
</evidence>
<dbReference type="InterPro" id="IPR036047">
    <property type="entry name" value="F-box-like_dom_sf"/>
</dbReference>
<dbReference type="Pfam" id="PF12937">
    <property type="entry name" value="F-box-like"/>
    <property type="match status" value="1"/>
</dbReference>
<dbReference type="AlphaFoldDB" id="A0AAD8S2B5"/>
<proteinExistence type="predicted"/>
<feature type="region of interest" description="Disordered" evidence="1">
    <location>
        <begin position="490"/>
        <end position="532"/>
    </location>
</feature>
<feature type="domain" description="KIB1-4 beta-propeller" evidence="2">
    <location>
        <begin position="79"/>
        <end position="341"/>
    </location>
</feature>